<reference evidence="3 4" key="1">
    <citation type="submission" date="2019-08" db="EMBL/GenBank/DDBJ databases">
        <title>Draft genome sequences of two oriental melons (Cucumis melo L. var makuwa).</title>
        <authorList>
            <person name="Kwon S.-Y."/>
        </authorList>
    </citation>
    <scope>NUCLEOTIDE SEQUENCE [LARGE SCALE GENOMIC DNA]</scope>
    <source>
        <strain evidence="4">cv. Chang Bougi</strain>
        <strain evidence="3">cv. SW 3</strain>
        <tissue evidence="1">Leaf</tissue>
    </source>
</reference>
<sequence>MAKTIFPGLNRSNVSLGTSKIWFSDRGYSLSPLGDAQKSTAKDLWDTIEKLYSKRLNTTRLYTLRKQVHDCKQGTLDVTSYFNKLSLVCQEIDLCRETVWVLRMMAYETLFLPDGILDPLLMLVRRTTGNQSLSMSIPRNSGTLRINVGNFMVVLQKNSPSPPSIVGAITKLGMPQSLSLISGDGKNPWILDLGATDHLAVQKKENATLVKDFCLISLTTLTFKVVAKVLSECLKQVMVAIIRPLQSAFIEGSSIWTSWIMGCLRSPKFSIFINGKPRGRITASRGLINFKRWGLDLGGIGIHNTALLAKWGWRFSKEESAFGGK</sequence>
<evidence type="ECO:0000313" key="3">
    <source>
        <dbReference type="Proteomes" id="UP000321393"/>
    </source>
</evidence>
<organism evidence="1 3">
    <name type="scientific">Cucumis melo var. makuwa</name>
    <name type="common">Oriental melon</name>
    <dbReference type="NCBI Taxonomy" id="1194695"/>
    <lineage>
        <taxon>Eukaryota</taxon>
        <taxon>Viridiplantae</taxon>
        <taxon>Streptophyta</taxon>
        <taxon>Embryophyta</taxon>
        <taxon>Tracheophyta</taxon>
        <taxon>Spermatophyta</taxon>
        <taxon>Magnoliopsida</taxon>
        <taxon>eudicotyledons</taxon>
        <taxon>Gunneridae</taxon>
        <taxon>Pentapetalae</taxon>
        <taxon>rosids</taxon>
        <taxon>fabids</taxon>
        <taxon>Cucurbitales</taxon>
        <taxon>Cucurbitaceae</taxon>
        <taxon>Benincaseae</taxon>
        <taxon>Cucumis</taxon>
    </lineage>
</organism>
<dbReference type="EMBL" id="SSTE01020983">
    <property type="protein sequence ID" value="KAA0033076.1"/>
    <property type="molecule type" value="Genomic_DNA"/>
</dbReference>
<protein>
    <submittedName>
        <fullName evidence="1">UBN2_3 domain-containing protein</fullName>
    </submittedName>
</protein>
<dbReference type="EMBL" id="SSTD01014185">
    <property type="protein sequence ID" value="TYK04634.1"/>
    <property type="molecule type" value="Genomic_DNA"/>
</dbReference>
<accession>A0A5A7SSV5</accession>
<proteinExistence type="predicted"/>
<name>A0A5A7SSV5_CUCMM</name>
<comment type="caution">
    <text evidence="1">The sequence shown here is derived from an EMBL/GenBank/DDBJ whole genome shotgun (WGS) entry which is preliminary data.</text>
</comment>
<dbReference type="AlphaFoldDB" id="A0A5A7SSV5"/>
<gene>
    <name evidence="2" type="ORF">E5676_scaffold2137G00030</name>
    <name evidence="1" type="ORF">E6C27_scaffold269G001950</name>
</gene>
<evidence type="ECO:0000313" key="2">
    <source>
        <dbReference type="EMBL" id="TYK04634.1"/>
    </source>
</evidence>
<evidence type="ECO:0000313" key="4">
    <source>
        <dbReference type="Proteomes" id="UP000321947"/>
    </source>
</evidence>
<dbReference type="OrthoDB" id="1746033at2759"/>
<evidence type="ECO:0000313" key="1">
    <source>
        <dbReference type="EMBL" id="KAA0033076.1"/>
    </source>
</evidence>
<dbReference type="Proteomes" id="UP000321393">
    <property type="component" value="Unassembled WGS sequence"/>
</dbReference>
<dbReference type="Proteomes" id="UP000321947">
    <property type="component" value="Unassembled WGS sequence"/>
</dbReference>